<comment type="caution">
    <text evidence="2">The sequence shown here is derived from an EMBL/GenBank/DDBJ whole genome shotgun (WGS) entry which is preliminary data.</text>
</comment>
<evidence type="ECO:0000313" key="2">
    <source>
        <dbReference type="EMBL" id="KAK5782419.1"/>
    </source>
</evidence>
<accession>A0AAN7W6P7</accession>
<dbReference type="Pfam" id="PF22575">
    <property type="entry name" value="Vir1p"/>
    <property type="match status" value="3"/>
</dbReference>
<gene>
    <name evidence="2" type="ORF">RI543_000356</name>
</gene>
<dbReference type="EMBL" id="JAWIZZ010000006">
    <property type="protein sequence ID" value="KAK5782419.1"/>
    <property type="molecule type" value="Genomic_DNA"/>
</dbReference>
<dbReference type="GO" id="GO:0051321">
    <property type="term" value="P:meiotic cell cycle"/>
    <property type="evidence" value="ECO:0007669"/>
    <property type="project" value="InterPro"/>
</dbReference>
<dbReference type="InterPro" id="IPR054776">
    <property type="entry name" value="VIR1_yeast"/>
</dbReference>
<sequence>MKQVQVNDDDQESILYIIIQSLQAIDHFNIDKNNNATDLENILYSLIQMFRHLQHDTVLSSLHKYSKTLKQSNNVFKNILSSPIDFKLDLSIILFAYLSIYPDFDQLIIYSDFQEIIPLDQKHPHNTTRDSPLPTVFSIIKQIENFKTFDKKLLSFLNWDISRETVLENWIQSSKILQDYNNNRSGISTTNAPVLFDLLQNEVDLHFYLINYMSSNIDPLQFTIHSDHLILKLYHRIILLDPKWVPRNLYNQTVTTLLNIDKDIDSVEFNLQVLMELIDHPEYNLLEMPKFVILLYLSLSRLKTVPSTQLHEVLTTLGTTQTLLSLLNMSQFIIARFLNSISLVSKGIPDTGSKSVNSKTKLLDPLYKIPRWFQQEMLPDIPPISKSLFVFDTSMKNAMALSLVDILTILHQCLNLTIIIHNNIIDQYYALKLNVFQYEESITVQVEYLLKQQFFQNNYIPLFSTLLTLINMYPHENIHKNSNRSTLNDSSSMPVKDQFYQMLYNSNFTLHNIKKLITFNSIKYIESLITSYKDIALYHLLKFISLISQENLFLQKISIKILNHLFFHNNDNDFILTLCQKNELSFNELSTYIKLWNDGTTNYTLFYSELLNEKQPMVDIGKVSLRKLQKLIPNLDKVIKYHENQKQKVVTHYVDKSKDFKDYTSSIPSNEYNFAYQTIDIIKNNITNNYSSNNNTNTNNANSNNNTQPGSFPQTIQPTPQKRMKNYMSVNKYDAYTAPTFIPSGNNSMNNSTLINTNNTFNNNINNTHDTLLNGCYTPQAQQLINSGSNIYSTPLTYIQQQQQSMTSNFNGINMDNSNPMNMNFQGMNQNEIYNNTQGNFPIQSSFMGTSQNVSLSGNNNNNIQMLSPTNVMFASPWNDSSTMSLNTPQNKIVNTGKDYILGGHHRMQNNSRAQSIHIDQFENI</sequence>
<organism evidence="2 3">
    <name type="scientific">Arxiozyma heterogenica</name>
    <dbReference type="NCBI Taxonomy" id="278026"/>
    <lineage>
        <taxon>Eukaryota</taxon>
        <taxon>Fungi</taxon>
        <taxon>Dikarya</taxon>
        <taxon>Ascomycota</taxon>
        <taxon>Saccharomycotina</taxon>
        <taxon>Saccharomycetes</taxon>
        <taxon>Saccharomycetales</taxon>
        <taxon>Saccharomycetaceae</taxon>
        <taxon>Arxiozyma</taxon>
    </lineage>
</organism>
<feature type="region of interest" description="Disordered" evidence="1">
    <location>
        <begin position="692"/>
        <end position="719"/>
    </location>
</feature>
<protein>
    <submittedName>
        <fullName evidence="2">Uncharacterized protein</fullName>
    </submittedName>
</protein>
<feature type="compositionally biased region" description="Polar residues" evidence="1">
    <location>
        <begin position="708"/>
        <end position="719"/>
    </location>
</feature>
<keyword evidence="3" id="KW-1185">Reference proteome</keyword>
<proteinExistence type="predicted"/>
<feature type="compositionally biased region" description="Low complexity" evidence="1">
    <location>
        <begin position="692"/>
        <end position="707"/>
    </location>
</feature>
<dbReference type="GO" id="GO:0045944">
    <property type="term" value="P:positive regulation of transcription by RNA polymerase II"/>
    <property type="evidence" value="ECO:0007669"/>
    <property type="project" value="InterPro"/>
</dbReference>
<dbReference type="AlphaFoldDB" id="A0AAN7W6P7"/>
<evidence type="ECO:0000256" key="1">
    <source>
        <dbReference type="SAM" id="MobiDB-lite"/>
    </source>
</evidence>
<name>A0AAN7W6P7_9SACH</name>
<evidence type="ECO:0000313" key="3">
    <source>
        <dbReference type="Proteomes" id="UP001306508"/>
    </source>
</evidence>
<dbReference type="Proteomes" id="UP001306508">
    <property type="component" value="Unassembled WGS sequence"/>
</dbReference>
<reference evidence="3" key="1">
    <citation type="submission" date="2023-07" db="EMBL/GenBank/DDBJ databases">
        <title>A draft genome of Kazachstania heterogenica Y-27499.</title>
        <authorList>
            <person name="Donic C."/>
            <person name="Kralova J.S."/>
            <person name="Fidel L."/>
            <person name="Ben-Dor S."/>
            <person name="Jung S."/>
        </authorList>
    </citation>
    <scope>NUCLEOTIDE SEQUENCE [LARGE SCALE GENOMIC DNA]</scope>
    <source>
        <strain evidence="3">Y27499</strain>
    </source>
</reference>